<protein>
    <recommendedName>
        <fullName evidence="1">ParB-like N-terminal domain-containing protein</fullName>
    </recommendedName>
</protein>
<name>A0A0F8Q9Z7_METMZ</name>
<feature type="non-terminal residue" evidence="2">
    <location>
        <position position="139"/>
    </location>
</feature>
<dbReference type="PANTHER" id="PTHR33375">
    <property type="entry name" value="CHROMOSOME-PARTITIONING PROTEIN PARB-RELATED"/>
    <property type="match status" value="1"/>
</dbReference>
<dbReference type="Gene3D" id="1.10.10.2830">
    <property type="match status" value="1"/>
</dbReference>
<gene>
    <name evidence="2" type="ORF">DU75_03500</name>
</gene>
<comment type="caution">
    <text evidence="2">The sequence shown here is derived from an EMBL/GenBank/DDBJ whole genome shotgun (WGS) entry which is preliminary data.</text>
</comment>
<dbReference type="PATRIC" id="fig|2209.54.peg.764"/>
<dbReference type="GO" id="GO:0005694">
    <property type="term" value="C:chromosome"/>
    <property type="evidence" value="ECO:0007669"/>
    <property type="project" value="TreeGrafter"/>
</dbReference>
<evidence type="ECO:0000313" key="3">
    <source>
        <dbReference type="Proteomes" id="UP000034692"/>
    </source>
</evidence>
<feature type="domain" description="ParB-like N-terminal" evidence="1">
    <location>
        <begin position="1"/>
        <end position="73"/>
    </location>
</feature>
<dbReference type="EMBL" id="JJQO01000230">
    <property type="protein sequence ID" value="KKH62440.1"/>
    <property type="molecule type" value="Genomic_DNA"/>
</dbReference>
<dbReference type="Pfam" id="PF02195">
    <property type="entry name" value="ParB_N"/>
    <property type="match status" value="1"/>
</dbReference>
<evidence type="ECO:0000313" key="2">
    <source>
        <dbReference type="EMBL" id="KKH62440.1"/>
    </source>
</evidence>
<proteinExistence type="predicted"/>
<dbReference type="Proteomes" id="UP000034692">
    <property type="component" value="Unassembled WGS sequence"/>
</dbReference>
<dbReference type="InterPro" id="IPR003115">
    <property type="entry name" value="ParB_N"/>
</dbReference>
<dbReference type="Gene3D" id="3.90.1530.30">
    <property type="match status" value="1"/>
</dbReference>
<dbReference type="AlphaFoldDB" id="A0A0F8Q9Z7"/>
<dbReference type="PANTHER" id="PTHR33375:SF1">
    <property type="entry name" value="CHROMOSOME-PARTITIONING PROTEIN PARB-RELATED"/>
    <property type="match status" value="1"/>
</dbReference>
<dbReference type="SMART" id="SM00470">
    <property type="entry name" value="ParB"/>
    <property type="match status" value="1"/>
</dbReference>
<dbReference type="InterPro" id="IPR050336">
    <property type="entry name" value="Chromosome_partition/occlusion"/>
</dbReference>
<dbReference type="InterPro" id="IPR036086">
    <property type="entry name" value="ParB/Sulfiredoxin_sf"/>
</dbReference>
<evidence type="ECO:0000259" key="1">
    <source>
        <dbReference type="SMART" id="SM00470"/>
    </source>
</evidence>
<dbReference type="SUPFAM" id="SSF110849">
    <property type="entry name" value="ParB/Sulfiredoxin"/>
    <property type="match status" value="1"/>
</dbReference>
<organism evidence="2 3">
    <name type="scientific">Methanosarcina mazei</name>
    <name type="common">Methanosarcina frisia</name>
    <dbReference type="NCBI Taxonomy" id="2209"/>
    <lineage>
        <taxon>Archaea</taxon>
        <taxon>Methanobacteriati</taxon>
        <taxon>Methanobacteriota</taxon>
        <taxon>Stenosarchaea group</taxon>
        <taxon>Methanomicrobia</taxon>
        <taxon>Methanosarcinales</taxon>
        <taxon>Methanosarcinaceae</taxon>
        <taxon>Methanosarcina</taxon>
    </lineage>
</organism>
<accession>A0A0F8Q9Z7</accession>
<dbReference type="GO" id="GO:0007059">
    <property type="term" value="P:chromosome segregation"/>
    <property type="evidence" value="ECO:0007669"/>
    <property type="project" value="TreeGrafter"/>
</dbReference>
<sequence length="139" mass="16409">MEDIEKLAEDIEENGLYHNLLVRPIEGGKYEIISGERRYRAHKLLNRKTVPCNVREELKNNDIDMEIQLHKANHETRELSEMERARSVQRLEELYKLKRKMGFKIEGKIRDVIGQDMKLSGAQVQRLKKLNSLIPELQE</sequence>
<reference evidence="2 3" key="1">
    <citation type="journal article" date="2015" name="ISME J.">
        <title>Genomic and phenotypic differentiation among Methanosarcina mazei populations from Columbia River sediment.</title>
        <authorList>
            <person name="Youngblut N.D."/>
            <person name="Wirth J.S."/>
            <person name="Henriksen J.R."/>
            <person name="Smith M."/>
            <person name="Simon H."/>
            <person name="Metcalf W.W."/>
            <person name="Whitaker R.J."/>
        </authorList>
    </citation>
    <scope>NUCLEOTIDE SEQUENCE [LARGE SCALE GENOMIC DNA]</scope>
    <source>
        <strain evidence="2 3">1.H.A.2.7</strain>
    </source>
</reference>